<keyword evidence="8" id="KW-1185">Reference proteome</keyword>
<reference evidence="8" key="1">
    <citation type="journal article" date="2019" name="Int. J. Syst. Evol. Microbiol.">
        <title>The Global Catalogue of Microorganisms (GCM) 10K type strain sequencing project: providing services to taxonomists for standard genome sequencing and annotation.</title>
        <authorList>
            <consortium name="The Broad Institute Genomics Platform"/>
            <consortium name="The Broad Institute Genome Sequencing Center for Infectious Disease"/>
            <person name="Wu L."/>
            <person name="Ma J."/>
        </authorList>
    </citation>
    <scope>NUCLEOTIDE SEQUENCE [LARGE SCALE GENOMIC DNA]</scope>
    <source>
        <strain evidence="8">JCM 19129</strain>
    </source>
</reference>
<evidence type="ECO:0000256" key="4">
    <source>
        <dbReference type="ARBA" id="ARBA00023145"/>
    </source>
</evidence>
<evidence type="ECO:0000256" key="3">
    <source>
        <dbReference type="ARBA" id="ARBA00022801"/>
    </source>
</evidence>
<dbReference type="InterPro" id="IPR043137">
    <property type="entry name" value="GGT_ssub_C"/>
</dbReference>
<proteinExistence type="inferred from homology"/>
<keyword evidence="6" id="KW-0732">Signal</keyword>
<dbReference type="EMBL" id="BAABLW010000007">
    <property type="protein sequence ID" value="GAA4926007.1"/>
    <property type="molecule type" value="Genomic_DNA"/>
</dbReference>
<feature type="chain" id="PRO_5045667459" evidence="6">
    <location>
        <begin position="22"/>
        <end position="572"/>
    </location>
</feature>
<evidence type="ECO:0000313" key="7">
    <source>
        <dbReference type="EMBL" id="GAA4926007.1"/>
    </source>
</evidence>
<dbReference type="Gene3D" id="1.10.246.230">
    <property type="match status" value="1"/>
</dbReference>
<keyword evidence="3" id="KW-0378">Hydrolase</keyword>
<dbReference type="PROSITE" id="PS51257">
    <property type="entry name" value="PROKAR_LIPOPROTEIN"/>
    <property type="match status" value="1"/>
</dbReference>
<evidence type="ECO:0000256" key="5">
    <source>
        <dbReference type="SAM" id="MobiDB-lite"/>
    </source>
</evidence>
<dbReference type="RefSeq" id="WP_345478314.1">
    <property type="nucleotide sequence ID" value="NZ_BAABLW010000007.1"/>
</dbReference>
<gene>
    <name evidence="7" type="primary">ggt</name>
    <name evidence="7" type="ORF">GCM10025790_24730</name>
</gene>
<dbReference type="InterPro" id="IPR029055">
    <property type="entry name" value="Ntn_hydrolases_N"/>
</dbReference>
<keyword evidence="2" id="KW-0808">Transferase</keyword>
<feature type="compositionally biased region" description="Pro residues" evidence="5">
    <location>
        <begin position="44"/>
        <end position="54"/>
    </location>
</feature>
<dbReference type="PRINTS" id="PR01210">
    <property type="entry name" value="GGTRANSPTASE"/>
</dbReference>
<dbReference type="Gene3D" id="3.60.20.40">
    <property type="match status" value="1"/>
</dbReference>
<dbReference type="SUPFAM" id="SSF56235">
    <property type="entry name" value="N-terminal nucleophile aminohydrolases (Ntn hydrolases)"/>
    <property type="match status" value="1"/>
</dbReference>
<sequence>MRHHGSPLAAPLALTAAAALALTSCGVLDEFSNEDSGPPVGEETPPPPSTSPEPPDQRPESGEQLLQQQGVSAGHPLAAEVGERILADGGNAVDAAVATAFAVSVVEPYASGIGGGGSVIIAGPEGEPIFHDYREVVNNDGEIPDSGSGVPGFVAGMGQLHEEYGSMEWGELLAPAQELAAEGFELSPFLALRMSQPDGEAAIADLENYAPGGEPLSAGEQLVQPELAQTLQRLSEAGWQDYYTGELAESLAEEVEGVDTESLADYEVVLDKPVAGSFGEYQILAPAPSLPGPAMVQMLQIAEAHGIAETEPGTAEYIDLLSDAWLVAEETVYSEIGDPAFVDVPVERLTDADVNAQIDLSPQAAAVSAEPQAGSAEEGQGVPDSQRGANTTHISVVDETGLSVSMTNTIMYFWGSGQMVDGYFVNNHLSRFDAIPSGANQPAPGRRTVTWSHPAMVLDDQDRPVLIIGSPGGHQILNILGSVLTQWGLHGRSLEDAVALPRFRADQESIYLEEGTDDAVAEALEDAGWATEIWPDASSSFGSVQPLEINYEEGSVTSVDDSRREGAHRIID</sequence>
<comment type="caution">
    <text evidence="7">The sequence shown here is derived from an EMBL/GenBank/DDBJ whole genome shotgun (WGS) entry which is preliminary data.</text>
</comment>
<organism evidence="7 8">
    <name type="scientific">Nesterenkonia rhizosphaerae</name>
    <dbReference type="NCBI Taxonomy" id="1348272"/>
    <lineage>
        <taxon>Bacteria</taxon>
        <taxon>Bacillati</taxon>
        <taxon>Actinomycetota</taxon>
        <taxon>Actinomycetes</taxon>
        <taxon>Micrococcales</taxon>
        <taxon>Micrococcaceae</taxon>
        <taxon>Nesterenkonia</taxon>
    </lineage>
</organism>
<feature type="signal peptide" evidence="6">
    <location>
        <begin position="1"/>
        <end position="21"/>
    </location>
</feature>
<dbReference type="Proteomes" id="UP001500368">
    <property type="component" value="Unassembled WGS sequence"/>
</dbReference>
<dbReference type="PANTHER" id="PTHR43199">
    <property type="entry name" value="GLUTATHIONE HYDROLASE"/>
    <property type="match status" value="1"/>
</dbReference>
<dbReference type="Pfam" id="PF01019">
    <property type="entry name" value="G_glu_transpept"/>
    <property type="match status" value="1"/>
</dbReference>
<feature type="region of interest" description="Disordered" evidence="5">
    <location>
        <begin position="29"/>
        <end position="72"/>
    </location>
</feature>
<comment type="similarity">
    <text evidence="1">Belongs to the gamma-glutamyltransferase family.</text>
</comment>
<dbReference type="InterPro" id="IPR051792">
    <property type="entry name" value="GGT_bact"/>
</dbReference>
<evidence type="ECO:0000256" key="1">
    <source>
        <dbReference type="ARBA" id="ARBA00009381"/>
    </source>
</evidence>
<evidence type="ECO:0000256" key="6">
    <source>
        <dbReference type="SAM" id="SignalP"/>
    </source>
</evidence>
<keyword evidence="4" id="KW-0865">Zymogen</keyword>
<protein>
    <submittedName>
        <fullName evidence="7">Gamma-glutamyltransferase</fullName>
    </submittedName>
</protein>
<feature type="region of interest" description="Disordered" evidence="5">
    <location>
        <begin position="363"/>
        <end position="389"/>
    </location>
</feature>
<evidence type="ECO:0000313" key="8">
    <source>
        <dbReference type="Proteomes" id="UP001500368"/>
    </source>
</evidence>
<accession>A0ABP9G2F2</accession>
<name>A0ABP9G2F2_9MICC</name>
<evidence type="ECO:0000256" key="2">
    <source>
        <dbReference type="ARBA" id="ARBA00022679"/>
    </source>
</evidence>
<dbReference type="PANTHER" id="PTHR43199:SF1">
    <property type="entry name" value="GLUTATHIONE HYDROLASE PROENZYME"/>
    <property type="match status" value="1"/>
</dbReference>